<dbReference type="PROSITE" id="PS51257">
    <property type="entry name" value="PROKAR_LIPOPROTEIN"/>
    <property type="match status" value="1"/>
</dbReference>
<dbReference type="Gene3D" id="3.30.1950.10">
    <property type="entry name" value="wza like domain"/>
    <property type="match status" value="1"/>
</dbReference>
<dbReference type="AlphaFoldDB" id="A0A494VWP9"/>
<dbReference type="KEGG" id="muh:HYN43_011050"/>
<keyword evidence="2" id="KW-1133">Transmembrane helix</keyword>
<feature type="transmembrane region" description="Helical" evidence="2">
    <location>
        <begin position="238"/>
        <end position="257"/>
    </location>
</feature>
<dbReference type="PANTHER" id="PTHR33619:SF3">
    <property type="entry name" value="POLYSACCHARIDE EXPORT PROTEIN GFCE-RELATED"/>
    <property type="match status" value="1"/>
</dbReference>
<gene>
    <name evidence="4" type="ORF">HYN43_011050</name>
</gene>
<sequence>MVTYKIEKTFLALLIIICALSSCQSYKNVPYYKDLDKSGIVTEKITNNTNYIIHTGDILGINITSRNPESAAVFNYNLARVNGNAYNTSPDNPVIGYRVDDSGNIHLPLAGDIKAAGLTTQQLTESMGKTLLTYLKDPVINIRIVNFKVYVYGDVARPNAYTITDEHPTVTQALTMAGDLNITGLRKKVLLIRTEDGERKYIPLDLTSKNLFQSPYFYLKNNDEIYVTPGRSKLTANGLPVLGIVISALSVIAIVLTRN</sequence>
<dbReference type="OrthoDB" id="662756at2"/>
<evidence type="ECO:0000313" key="4">
    <source>
        <dbReference type="EMBL" id="AYL99414.1"/>
    </source>
</evidence>
<protein>
    <submittedName>
        <fullName evidence="4">Polysaccharide export protein</fullName>
    </submittedName>
</protein>
<dbReference type="PANTHER" id="PTHR33619">
    <property type="entry name" value="POLYSACCHARIDE EXPORT PROTEIN GFCE-RELATED"/>
    <property type="match status" value="1"/>
</dbReference>
<keyword evidence="2" id="KW-0812">Transmembrane</keyword>
<dbReference type="Pfam" id="PF02563">
    <property type="entry name" value="Poly_export"/>
    <property type="match status" value="1"/>
</dbReference>
<organism evidence="4 5">
    <name type="scientific">Mucilaginibacter celer</name>
    <dbReference type="NCBI Taxonomy" id="2305508"/>
    <lineage>
        <taxon>Bacteria</taxon>
        <taxon>Pseudomonadati</taxon>
        <taxon>Bacteroidota</taxon>
        <taxon>Sphingobacteriia</taxon>
        <taxon>Sphingobacteriales</taxon>
        <taxon>Sphingobacteriaceae</taxon>
        <taxon>Mucilaginibacter</taxon>
    </lineage>
</organism>
<keyword evidence="5" id="KW-1185">Reference proteome</keyword>
<proteinExistence type="predicted"/>
<evidence type="ECO:0000256" key="2">
    <source>
        <dbReference type="SAM" id="Phobius"/>
    </source>
</evidence>
<accession>A0A494VWP9</accession>
<feature type="domain" description="Polysaccharide export protein N-terminal" evidence="3">
    <location>
        <begin position="47"/>
        <end position="144"/>
    </location>
</feature>
<reference evidence="4 5" key="1">
    <citation type="submission" date="2018-10" db="EMBL/GenBank/DDBJ databases">
        <title>Genome sequencing of Mucilaginibacter sp. HYN0043.</title>
        <authorList>
            <person name="Kim M."/>
            <person name="Yi H."/>
        </authorList>
    </citation>
    <scope>NUCLEOTIDE SEQUENCE [LARGE SCALE GENOMIC DNA]</scope>
    <source>
        <strain evidence="4 5">HYN0043</strain>
    </source>
</reference>
<dbReference type="Proteomes" id="UP000270046">
    <property type="component" value="Chromosome"/>
</dbReference>
<dbReference type="InterPro" id="IPR049712">
    <property type="entry name" value="Poly_export"/>
</dbReference>
<dbReference type="Gene3D" id="3.10.560.10">
    <property type="entry name" value="Outer membrane lipoprotein wza domain like"/>
    <property type="match status" value="1"/>
</dbReference>
<name>A0A494VWP9_9SPHI</name>
<keyword evidence="2" id="KW-0472">Membrane</keyword>
<keyword evidence="1" id="KW-0732">Signal</keyword>
<dbReference type="GO" id="GO:0015159">
    <property type="term" value="F:polysaccharide transmembrane transporter activity"/>
    <property type="evidence" value="ECO:0007669"/>
    <property type="project" value="InterPro"/>
</dbReference>
<dbReference type="EMBL" id="CP032869">
    <property type="protein sequence ID" value="AYL99414.1"/>
    <property type="molecule type" value="Genomic_DNA"/>
</dbReference>
<evidence type="ECO:0000313" key="5">
    <source>
        <dbReference type="Proteomes" id="UP000270046"/>
    </source>
</evidence>
<evidence type="ECO:0000256" key="1">
    <source>
        <dbReference type="ARBA" id="ARBA00022729"/>
    </source>
</evidence>
<evidence type="ECO:0000259" key="3">
    <source>
        <dbReference type="Pfam" id="PF02563"/>
    </source>
</evidence>
<dbReference type="InterPro" id="IPR003715">
    <property type="entry name" value="Poly_export_N"/>
</dbReference>